<reference evidence="2" key="1">
    <citation type="submission" date="2016-10" db="EMBL/GenBank/DDBJ databases">
        <authorList>
            <person name="Varghese N."/>
            <person name="Submissions S."/>
        </authorList>
    </citation>
    <scope>NUCLEOTIDE SEQUENCE [LARGE SCALE GENOMIC DNA]</scope>
    <source>
        <strain evidence="2">DSM 23920</strain>
    </source>
</reference>
<evidence type="ECO:0000313" key="1">
    <source>
        <dbReference type="EMBL" id="SEA65871.1"/>
    </source>
</evidence>
<sequence length="86" mass="9587">MITVIDSHASRVFTMNPWPQLIFLAANGKLTITEYVSHLAGKYKKEIPSDLDNTVLSMIELLLKDKIIGLSTVPREPDPANNLPIK</sequence>
<dbReference type="EMBL" id="FNRL01000012">
    <property type="protein sequence ID" value="SEA65871.1"/>
    <property type="molecule type" value="Genomic_DNA"/>
</dbReference>
<keyword evidence="2" id="KW-1185">Reference proteome</keyword>
<name>A0A1H4CZT4_9BACT</name>
<gene>
    <name evidence="1" type="ORF">SAMN05660909_02861</name>
</gene>
<dbReference type="Proteomes" id="UP000199656">
    <property type="component" value="Unassembled WGS sequence"/>
</dbReference>
<evidence type="ECO:0000313" key="2">
    <source>
        <dbReference type="Proteomes" id="UP000199656"/>
    </source>
</evidence>
<protein>
    <recommendedName>
        <fullName evidence="3">PqqD family protein</fullName>
    </recommendedName>
</protein>
<proteinExistence type="predicted"/>
<evidence type="ECO:0008006" key="3">
    <source>
        <dbReference type="Google" id="ProtNLM"/>
    </source>
</evidence>
<accession>A0A1H4CZT4</accession>
<organism evidence="1 2">
    <name type="scientific">Chitinophaga terrae</name>
    <name type="common">ex Kim and Jung 2007</name>
    <dbReference type="NCBI Taxonomy" id="408074"/>
    <lineage>
        <taxon>Bacteria</taxon>
        <taxon>Pseudomonadati</taxon>
        <taxon>Bacteroidota</taxon>
        <taxon>Chitinophagia</taxon>
        <taxon>Chitinophagales</taxon>
        <taxon>Chitinophagaceae</taxon>
        <taxon>Chitinophaga</taxon>
    </lineage>
</organism>
<dbReference type="AlphaFoldDB" id="A0A1H4CZT4"/>